<reference evidence="2" key="1">
    <citation type="submission" date="2023-03" db="EMBL/GenBank/DDBJ databases">
        <title>Massive genome expansion in bonnet fungi (Mycena s.s.) driven by repeated elements and novel gene families across ecological guilds.</title>
        <authorList>
            <consortium name="Lawrence Berkeley National Laboratory"/>
            <person name="Harder C.B."/>
            <person name="Miyauchi S."/>
            <person name="Viragh M."/>
            <person name="Kuo A."/>
            <person name="Thoen E."/>
            <person name="Andreopoulos B."/>
            <person name="Lu D."/>
            <person name="Skrede I."/>
            <person name="Drula E."/>
            <person name="Henrissat B."/>
            <person name="Morin E."/>
            <person name="Kohler A."/>
            <person name="Barry K."/>
            <person name="LaButti K."/>
            <person name="Morin E."/>
            <person name="Salamov A."/>
            <person name="Lipzen A."/>
            <person name="Mereny Z."/>
            <person name="Hegedus B."/>
            <person name="Baldrian P."/>
            <person name="Stursova M."/>
            <person name="Weitz H."/>
            <person name="Taylor A."/>
            <person name="Grigoriev I.V."/>
            <person name="Nagy L.G."/>
            <person name="Martin F."/>
            <person name="Kauserud H."/>
        </authorList>
    </citation>
    <scope>NUCLEOTIDE SEQUENCE</scope>
    <source>
        <strain evidence="2">9284</strain>
    </source>
</reference>
<dbReference type="AlphaFoldDB" id="A0AAD7B5L4"/>
<sequence>MTMNGRFRFLALKLDEPTQLPSPVSMDWSQATGPSQVILSAWTQTDVQASLRAIFYVIQPPLVIPKDSNSQYQQNLYAHWTKAIDNFVQSPVPQEGPVAGNPELGIPAGEARLWTEEDDLKAWFNANPYIDPSAKGIRFLIHPGRQQKRRLSMEDIDLFPKKKLKEDSEQETLMASRSDNTDISGESKREEFIRDLQCTASHIKERMKGEISGAGGNPVPFPAAVTHIPFPALSGSEIPPTFELSEDGAYTSFAYRPCPALPALVEDAKGRLDYLNTEQVSVVGVQGSGKSHRSAALATALLALGLPAAFIVCSAQTRPRDIRNAIGLAGSASIPEDGARKEFVNNLLDHCSGEDPLLGFRNFMQSLISKPSKKKMIIIAIHLDCAPTPVRESILSMARGHLLYFSASANGDMWQKHHRRMALSPGYSEIPVELPPRIQYHWLAQYQIDTQVKLKQHELNDVMATTGGVPALLELFSKRLQKQGHYTDNLLVFLEYSDAIFWEMTDFYSDLSRKHPELDRSRISSFLQNVLNCDGGDFHPEMPDRRFIFKDAMGHWRYSNLLVFKAIVKLISQLEDGIITINVQSWVANIRLVQQNPSMVGFSTEYATNGVIALGLPLPAVDVQPPPQPLHIPRVRTVAIPSGRLCPNSISAEGCIYVPIESNFRYVDAVVVWSEGTSTSRRTDPCCARPDHDRCQTQTLTCLILCR</sequence>
<dbReference type="EMBL" id="JARKIF010000034">
    <property type="protein sequence ID" value="KAJ7610865.1"/>
    <property type="molecule type" value="Genomic_DNA"/>
</dbReference>
<accession>A0AAD7B5L4</accession>
<evidence type="ECO:0000313" key="3">
    <source>
        <dbReference type="Proteomes" id="UP001221142"/>
    </source>
</evidence>
<feature type="region of interest" description="Disordered" evidence="1">
    <location>
        <begin position="167"/>
        <end position="187"/>
    </location>
</feature>
<protein>
    <submittedName>
        <fullName evidence="2">Uncharacterized protein</fullName>
    </submittedName>
</protein>
<organism evidence="2 3">
    <name type="scientific">Roridomyces roridus</name>
    <dbReference type="NCBI Taxonomy" id="1738132"/>
    <lineage>
        <taxon>Eukaryota</taxon>
        <taxon>Fungi</taxon>
        <taxon>Dikarya</taxon>
        <taxon>Basidiomycota</taxon>
        <taxon>Agaricomycotina</taxon>
        <taxon>Agaricomycetes</taxon>
        <taxon>Agaricomycetidae</taxon>
        <taxon>Agaricales</taxon>
        <taxon>Marasmiineae</taxon>
        <taxon>Mycenaceae</taxon>
        <taxon>Roridomyces</taxon>
    </lineage>
</organism>
<comment type="caution">
    <text evidence="2">The sequence shown here is derived from an EMBL/GenBank/DDBJ whole genome shotgun (WGS) entry which is preliminary data.</text>
</comment>
<keyword evidence="3" id="KW-1185">Reference proteome</keyword>
<evidence type="ECO:0000256" key="1">
    <source>
        <dbReference type="SAM" id="MobiDB-lite"/>
    </source>
</evidence>
<evidence type="ECO:0000313" key="2">
    <source>
        <dbReference type="EMBL" id="KAJ7610865.1"/>
    </source>
</evidence>
<feature type="compositionally biased region" description="Polar residues" evidence="1">
    <location>
        <begin position="171"/>
        <end position="184"/>
    </location>
</feature>
<gene>
    <name evidence="2" type="ORF">FB45DRAFT_326688</name>
</gene>
<name>A0AAD7B5L4_9AGAR</name>
<dbReference type="Proteomes" id="UP001221142">
    <property type="component" value="Unassembled WGS sequence"/>
</dbReference>
<proteinExistence type="predicted"/>